<feature type="domain" description="SnoaL-like" evidence="1">
    <location>
        <begin position="7"/>
        <end position="102"/>
    </location>
</feature>
<dbReference type="Pfam" id="PF12680">
    <property type="entry name" value="SnoaL_2"/>
    <property type="match status" value="1"/>
</dbReference>
<dbReference type="EMBL" id="FPKR01000013">
    <property type="protein sequence ID" value="SFZ78666.1"/>
    <property type="molecule type" value="Genomic_DNA"/>
</dbReference>
<dbReference type="AlphaFoldDB" id="A0A1K2HQY6"/>
<keyword evidence="3" id="KW-1185">Reference proteome</keyword>
<protein>
    <submittedName>
        <fullName evidence="2">SnoaL-like domain-containing protein</fullName>
    </submittedName>
</protein>
<dbReference type="RefSeq" id="WP_072429606.1">
    <property type="nucleotide sequence ID" value="NZ_FPKR01000013.1"/>
</dbReference>
<evidence type="ECO:0000313" key="2">
    <source>
        <dbReference type="EMBL" id="SFZ78666.1"/>
    </source>
</evidence>
<sequence length="126" mass="14424">MGAVELVAAFWQRMQSNDFAYAAELLADDYRLDWPQSQESVLGPARFAQLNREYPAHGRWQFEVLRIVGDAEQAVSEVRVSDGVQHARAITFSTVRAGKIVHQREFWPDPYPAPANRRHLVQPFSE</sequence>
<dbReference type="STRING" id="1121279.SAMN02745887_03113"/>
<dbReference type="Proteomes" id="UP000186513">
    <property type="component" value="Unassembled WGS sequence"/>
</dbReference>
<evidence type="ECO:0000259" key="1">
    <source>
        <dbReference type="Pfam" id="PF12680"/>
    </source>
</evidence>
<dbReference type="InterPro" id="IPR037401">
    <property type="entry name" value="SnoaL-like"/>
</dbReference>
<accession>A0A1K2HQY6</accession>
<dbReference type="OrthoDB" id="117872at2"/>
<name>A0A1K2HQY6_9NEIS</name>
<reference evidence="2 3" key="1">
    <citation type="submission" date="2016-11" db="EMBL/GenBank/DDBJ databases">
        <authorList>
            <person name="Jaros S."/>
            <person name="Januszkiewicz K."/>
            <person name="Wedrychowicz H."/>
        </authorList>
    </citation>
    <scope>NUCLEOTIDE SEQUENCE [LARGE SCALE GENOMIC DNA]</scope>
    <source>
        <strain evidence="2 3">DSM 18899</strain>
    </source>
</reference>
<dbReference type="Gene3D" id="3.10.450.50">
    <property type="match status" value="1"/>
</dbReference>
<dbReference type="SUPFAM" id="SSF54427">
    <property type="entry name" value="NTF2-like"/>
    <property type="match status" value="1"/>
</dbReference>
<proteinExistence type="predicted"/>
<gene>
    <name evidence="2" type="ORF">SAMN02745887_03113</name>
</gene>
<organism evidence="2 3">
    <name type="scientific">Chitinimonas taiwanensis DSM 18899</name>
    <dbReference type="NCBI Taxonomy" id="1121279"/>
    <lineage>
        <taxon>Bacteria</taxon>
        <taxon>Pseudomonadati</taxon>
        <taxon>Pseudomonadota</taxon>
        <taxon>Betaproteobacteria</taxon>
        <taxon>Neisseriales</taxon>
        <taxon>Chitinibacteraceae</taxon>
        <taxon>Chitinimonas</taxon>
    </lineage>
</organism>
<dbReference type="InterPro" id="IPR032710">
    <property type="entry name" value="NTF2-like_dom_sf"/>
</dbReference>
<evidence type="ECO:0000313" key="3">
    <source>
        <dbReference type="Proteomes" id="UP000186513"/>
    </source>
</evidence>